<evidence type="ECO:0000313" key="5">
    <source>
        <dbReference type="Proteomes" id="UP000604046"/>
    </source>
</evidence>
<dbReference type="SMART" id="SM00360">
    <property type="entry name" value="RRM"/>
    <property type="match status" value="2"/>
</dbReference>
<evidence type="ECO:0000259" key="3">
    <source>
        <dbReference type="PROSITE" id="PS50102"/>
    </source>
</evidence>
<dbReference type="PANTHER" id="PTHR48035:SF2">
    <property type="entry name" value="RNA-BINDING REGION RNP-1 DOMAIN-CONTAINING PROTEIN"/>
    <property type="match status" value="1"/>
</dbReference>
<proteinExistence type="predicted"/>
<dbReference type="Gene3D" id="3.30.70.330">
    <property type="match status" value="2"/>
</dbReference>
<feature type="compositionally biased region" description="Acidic residues" evidence="2">
    <location>
        <begin position="123"/>
        <end position="132"/>
    </location>
</feature>
<organism evidence="4 5">
    <name type="scientific">Symbiodinium natans</name>
    <dbReference type="NCBI Taxonomy" id="878477"/>
    <lineage>
        <taxon>Eukaryota</taxon>
        <taxon>Sar</taxon>
        <taxon>Alveolata</taxon>
        <taxon>Dinophyceae</taxon>
        <taxon>Suessiales</taxon>
        <taxon>Symbiodiniaceae</taxon>
        <taxon>Symbiodinium</taxon>
    </lineage>
</organism>
<dbReference type="InterPro" id="IPR035979">
    <property type="entry name" value="RBD_domain_sf"/>
</dbReference>
<evidence type="ECO:0000256" key="2">
    <source>
        <dbReference type="SAM" id="MobiDB-lite"/>
    </source>
</evidence>
<feature type="region of interest" description="Disordered" evidence="2">
    <location>
        <begin position="111"/>
        <end position="145"/>
    </location>
</feature>
<dbReference type="SUPFAM" id="SSF54928">
    <property type="entry name" value="RNA-binding domain, RBD"/>
    <property type="match status" value="2"/>
</dbReference>
<dbReference type="Pfam" id="PF00076">
    <property type="entry name" value="RRM_1"/>
    <property type="match status" value="1"/>
</dbReference>
<feature type="region of interest" description="Disordered" evidence="2">
    <location>
        <begin position="417"/>
        <end position="520"/>
    </location>
</feature>
<dbReference type="PROSITE" id="PS50102">
    <property type="entry name" value="RRM"/>
    <property type="match status" value="2"/>
</dbReference>
<gene>
    <name evidence="4" type="primary">PAB1</name>
    <name evidence="4" type="ORF">SNAT2548_LOCUS8178</name>
</gene>
<dbReference type="Proteomes" id="UP000604046">
    <property type="component" value="Unassembled WGS sequence"/>
</dbReference>
<feature type="compositionally biased region" description="Pro residues" evidence="2">
    <location>
        <begin position="431"/>
        <end position="468"/>
    </location>
</feature>
<accession>A0A812K6V6</accession>
<keyword evidence="5" id="KW-1185">Reference proteome</keyword>
<feature type="domain" description="RRM" evidence="3">
    <location>
        <begin position="280"/>
        <end position="350"/>
    </location>
</feature>
<feature type="compositionally biased region" description="Basic and acidic residues" evidence="2">
    <location>
        <begin position="474"/>
        <end position="504"/>
    </location>
</feature>
<evidence type="ECO:0000313" key="4">
    <source>
        <dbReference type="EMBL" id="CAE7221617.1"/>
    </source>
</evidence>
<name>A0A812K6V6_9DINO</name>
<dbReference type="CDD" id="cd00590">
    <property type="entry name" value="RRM_SF"/>
    <property type="match status" value="1"/>
</dbReference>
<dbReference type="InterPro" id="IPR000504">
    <property type="entry name" value="RRM_dom"/>
</dbReference>
<dbReference type="InterPro" id="IPR053260">
    <property type="entry name" value="hnRNP"/>
</dbReference>
<dbReference type="OrthoDB" id="1099063at2759"/>
<evidence type="ECO:0000256" key="1">
    <source>
        <dbReference type="PROSITE-ProRule" id="PRU00176"/>
    </source>
</evidence>
<feature type="domain" description="RRM" evidence="3">
    <location>
        <begin position="179"/>
        <end position="258"/>
    </location>
</feature>
<comment type="caution">
    <text evidence="4">The sequence shown here is derived from an EMBL/GenBank/DDBJ whole genome shotgun (WGS) entry which is preliminary data.</text>
</comment>
<dbReference type="GO" id="GO:0003723">
    <property type="term" value="F:RNA binding"/>
    <property type="evidence" value="ECO:0007669"/>
    <property type="project" value="UniProtKB-UniRule"/>
</dbReference>
<dbReference type="PANTHER" id="PTHR48035">
    <property type="entry name" value="HETEROGENEOUS NUCLEAR RIBONUCLEOPROTEIN 1"/>
    <property type="match status" value="1"/>
</dbReference>
<sequence length="533" mass="58973">MARYLGIPFGEKVKRTFCIDENATVVKVTLELVKKGWKPTATAWRESVMAPTSFLLPRRGDLPEERGAKRDFSQMEAAPFHGLPPPSGHPDKVIGATAKAAAKAKVVVPPWQKLIPERTDSDGGSDGDDGDSDGAGGSHVLRSSRLKAENIGKPWTREAVELTMAGLHKEDELAVRKHLKVFVGGLPDKVDEREVEQHFTKYGHVVHCNVCPPKDGEKNKAPYAFVTFRFAADADCAVVDRQDFPGVQRQLAMGFATPRKKDTDDDKQKQDSMLSEVDPCKVFVGGIGDRDSEEEVGDFFSQWGLVTLVYRDRASWGFVHFATKEAALRILEESNVVFHRRRLDIKKASESKKAMSDDERYDLVKRAIARHFHKKSVQNAPPPGYPPPGGYYPPPPAYYGAPPPGYPGYPPPSAYPPPGYPPQSTAYPPVYGSPPPPGGHYGAPPPTSAPPPREALPPPDDPYRPPGDPYAAYGRDRDPYAGYDREREHDRYRRPEDPPSRDPYAHLSGAPPPAGVYASYAVDPRYEPRYQPY</sequence>
<dbReference type="EMBL" id="CAJNDS010000598">
    <property type="protein sequence ID" value="CAE7221617.1"/>
    <property type="molecule type" value="Genomic_DNA"/>
</dbReference>
<reference evidence="4" key="1">
    <citation type="submission" date="2021-02" db="EMBL/GenBank/DDBJ databases">
        <authorList>
            <person name="Dougan E. K."/>
            <person name="Rhodes N."/>
            <person name="Thang M."/>
            <person name="Chan C."/>
        </authorList>
    </citation>
    <scope>NUCLEOTIDE SEQUENCE</scope>
</reference>
<protein>
    <submittedName>
        <fullName evidence="4">PAB1 protein</fullName>
    </submittedName>
</protein>
<dbReference type="AlphaFoldDB" id="A0A812K6V6"/>
<dbReference type="InterPro" id="IPR012677">
    <property type="entry name" value="Nucleotide-bd_a/b_plait_sf"/>
</dbReference>
<keyword evidence="1" id="KW-0694">RNA-binding</keyword>